<gene>
    <name evidence="2" type="ORF">SAMN05877838_1460</name>
</gene>
<dbReference type="Pfam" id="PF13185">
    <property type="entry name" value="GAF_2"/>
    <property type="match status" value="1"/>
</dbReference>
<dbReference type="AlphaFoldDB" id="A0A286I8Z4"/>
<reference evidence="3" key="1">
    <citation type="submission" date="2017-08" db="EMBL/GenBank/DDBJ databases">
        <authorList>
            <person name="Varghese N."/>
            <person name="Submissions S."/>
        </authorList>
    </citation>
    <scope>NUCLEOTIDE SEQUENCE [LARGE SCALE GENOMIC DNA]</scope>
    <source>
        <strain evidence="3">KCTC 23107</strain>
    </source>
</reference>
<dbReference type="EMBL" id="OCPC01000001">
    <property type="protein sequence ID" value="SOE16585.1"/>
    <property type="molecule type" value="Genomic_DNA"/>
</dbReference>
<protein>
    <recommendedName>
        <fullName evidence="1">GAF domain-containing protein</fullName>
    </recommendedName>
</protein>
<organism evidence="2 3">
    <name type="scientific">Hoeflea halophila</name>
    <dbReference type="NCBI Taxonomy" id="714899"/>
    <lineage>
        <taxon>Bacteria</taxon>
        <taxon>Pseudomonadati</taxon>
        <taxon>Pseudomonadota</taxon>
        <taxon>Alphaproteobacteria</taxon>
        <taxon>Hyphomicrobiales</taxon>
        <taxon>Rhizobiaceae</taxon>
        <taxon>Hoeflea</taxon>
    </lineage>
</organism>
<evidence type="ECO:0000259" key="1">
    <source>
        <dbReference type="Pfam" id="PF13185"/>
    </source>
</evidence>
<dbReference type="SUPFAM" id="SSF55781">
    <property type="entry name" value="GAF domain-like"/>
    <property type="match status" value="1"/>
</dbReference>
<dbReference type="InterPro" id="IPR003018">
    <property type="entry name" value="GAF"/>
</dbReference>
<feature type="domain" description="GAF" evidence="1">
    <location>
        <begin position="18"/>
        <end position="141"/>
    </location>
</feature>
<sequence length="166" mass="17685">MNQHQDLATAMASADNQPRSTFEALCALARQAVGARLFTLMTFDARSRGAQRIFSSMPDAYPELGTKPLNETWWSDHVLDGHKTFVANDIGAIAEVFPDHELIASIGCESVINVPIVINGKVCGTINCLDAAGHYTPERVAASDALKLPGAAAFLLNKSISSGSVL</sequence>
<name>A0A286I8Z4_9HYPH</name>
<keyword evidence="3" id="KW-1185">Reference proteome</keyword>
<dbReference type="InterPro" id="IPR029016">
    <property type="entry name" value="GAF-like_dom_sf"/>
</dbReference>
<evidence type="ECO:0000313" key="2">
    <source>
        <dbReference type="EMBL" id="SOE16585.1"/>
    </source>
</evidence>
<proteinExistence type="predicted"/>
<dbReference type="RefSeq" id="WP_097106301.1">
    <property type="nucleotide sequence ID" value="NZ_OCPC01000001.1"/>
</dbReference>
<accession>A0A286I8Z4</accession>
<evidence type="ECO:0000313" key="3">
    <source>
        <dbReference type="Proteomes" id="UP000219465"/>
    </source>
</evidence>
<dbReference type="OrthoDB" id="7066078at2"/>
<dbReference type="Gene3D" id="3.30.450.40">
    <property type="match status" value="1"/>
</dbReference>
<dbReference type="Proteomes" id="UP000219465">
    <property type="component" value="Unassembled WGS sequence"/>
</dbReference>